<dbReference type="OrthoDB" id="2375320at2"/>
<dbReference type="RefSeq" id="WP_153974378.1">
    <property type="nucleotide sequence ID" value="NZ_CP039268.1"/>
</dbReference>
<dbReference type="AlphaFoldDB" id="A0A6I6EB75"/>
<dbReference type="KEGG" id="ttp:E6P07_03750"/>
<dbReference type="Proteomes" id="UP000426424">
    <property type="component" value="Chromosome"/>
</dbReference>
<evidence type="ECO:0000313" key="2">
    <source>
        <dbReference type="Proteomes" id="UP000426424"/>
    </source>
</evidence>
<sequence length="576" mass="65120">MKTDIRLDPAYILQDDLIRDLLPTLGQKQWLSYADAAKALGDFLPTLGQNQWQVVYASRDGNPDRFGIYSALLPSADLATALTQESWDLSIGDGLPGFSQSWRQGTEVTTYHRFGGFGEIRPLVIYRHFHGAWPSYIEICEEFRHFHNLAEDRERGVLLDFDRSGYPIKVAQIQEHAVEIQLPYLLQFLAATQQHLAIFFDVVRYSLIPVEDILEDQRELKHADDRSRYFRHVVKCDFQPGYRTFSRLLGKVLVSPPSLEQCGKWPFDERKPEAEVSFVIGVNPDGTPREFTSHPDKLSNYFGANPGAPNYLTPVYFRKEVLSKYYADPDRYSVSDGLLGCFGLWSVQIDNNHPTHVVVFLGDLGRDLPYEERLHWRQFNVPPQGGVSETNFRRSFLAQFAPPKAADLLFRAEYQRLNTAWRETMGWPLFLEPRAGDEYLLATVRVPVTNSQSELDQQILALTKLLVDSLNEHALVSHAGPGQKDEKGITKLERFLGGKGFPQTAAVIQFLRDLQALRSSGAGHRKGSGYDKILAGLGASAQRKPELMERLLREGTAVLRTLGDHFCPRHTSAGSG</sequence>
<evidence type="ECO:0000313" key="1">
    <source>
        <dbReference type="EMBL" id="QGU32179.1"/>
    </source>
</evidence>
<accession>A0A6I6EB75</accession>
<dbReference type="EMBL" id="CP039268">
    <property type="protein sequence ID" value="QGU32179.1"/>
    <property type="molecule type" value="Genomic_DNA"/>
</dbReference>
<protein>
    <submittedName>
        <fullName evidence="1">Uncharacterized protein</fullName>
    </submittedName>
</protein>
<proteinExistence type="predicted"/>
<gene>
    <name evidence="1" type="ORF">E6P07_03750</name>
</gene>
<name>A0A6I6EB75_THETI</name>
<organism evidence="1 2">
    <name type="scientific">Thermochromatium tepidum ATCC 43061</name>
    <dbReference type="NCBI Taxonomy" id="316276"/>
    <lineage>
        <taxon>Bacteria</taxon>
        <taxon>Pseudomonadati</taxon>
        <taxon>Pseudomonadota</taxon>
        <taxon>Gammaproteobacteria</taxon>
        <taxon>Chromatiales</taxon>
        <taxon>Chromatiaceae</taxon>
        <taxon>Thermochromatium</taxon>
    </lineage>
</organism>
<keyword evidence="2" id="KW-1185">Reference proteome</keyword>
<reference evidence="1 2" key="1">
    <citation type="submission" date="2019-12" db="EMBL/GenBank/DDBJ databases">
        <title>The complete genome of the thermophilic, anoxygenic phototrophic gammaproteobacterium Thermochromatium tepidum.</title>
        <authorList>
            <person name="Sattley W.M."/>
            <person name="Swingley W.D."/>
            <person name="Burchell B.M."/>
            <person name="Gurbani S.A."/>
            <person name="Kujawa C.M."/>
            <person name="Nuccio D.A."/>
            <person name="Schladweiler J."/>
            <person name="Shaffer K.N."/>
            <person name="Stokes L.M."/>
            <person name="Touchman J.W."/>
            <person name="Blankenship R.E."/>
            <person name="Madigan M.T."/>
        </authorList>
    </citation>
    <scope>NUCLEOTIDE SEQUENCE [LARGE SCALE GENOMIC DNA]</scope>
    <source>
        <strain evidence="1 2">ATCC 43061</strain>
    </source>
</reference>